<protein>
    <recommendedName>
        <fullName evidence="3">Gamma-glutamylcyclotransferase AIG2-like domain-containing protein</fullName>
    </recommendedName>
</protein>
<keyword evidence="2" id="KW-1185">Reference proteome</keyword>
<dbReference type="AlphaFoldDB" id="A0AAW9S3G5"/>
<dbReference type="RefSeq" id="WP_346819696.1">
    <property type="nucleotide sequence ID" value="NZ_JBDKWZ010000001.1"/>
</dbReference>
<evidence type="ECO:0008006" key="3">
    <source>
        <dbReference type="Google" id="ProtNLM"/>
    </source>
</evidence>
<accession>A0AAW9S3G5</accession>
<organism evidence="1 2">
    <name type="scientific">Rapidithrix thailandica</name>
    <dbReference type="NCBI Taxonomy" id="413964"/>
    <lineage>
        <taxon>Bacteria</taxon>
        <taxon>Pseudomonadati</taxon>
        <taxon>Bacteroidota</taxon>
        <taxon>Cytophagia</taxon>
        <taxon>Cytophagales</taxon>
        <taxon>Flammeovirgaceae</taxon>
        <taxon>Rapidithrix</taxon>
    </lineage>
</organism>
<proteinExistence type="predicted"/>
<name>A0AAW9S3G5_9BACT</name>
<sequence>MDLPFEPLASGGFVFVYGTMKEKQSGFKEAVPKGKLKHASENFKSRMTSLR</sequence>
<reference evidence="1 2" key="1">
    <citation type="submission" date="2024-04" db="EMBL/GenBank/DDBJ databases">
        <title>Novel genus in family Flammeovirgaceae.</title>
        <authorList>
            <person name="Nguyen T.H."/>
            <person name="Vuong T.Q."/>
            <person name="Le H."/>
            <person name="Kim S.-G."/>
        </authorList>
    </citation>
    <scope>NUCLEOTIDE SEQUENCE [LARGE SCALE GENOMIC DNA]</scope>
    <source>
        <strain evidence="1 2">JCM 23209</strain>
    </source>
</reference>
<gene>
    <name evidence="1" type="ORF">AAG747_03315</name>
</gene>
<comment type="caution">
    <text evidence="1">The sequence shown here is derived from an EMBL/GenBank/DDBJ whole genome shotgun (WGS) entry which is preliminary data.</text>
</comment>
<evidence type="ECO:0000313" key="1">
    <source>
        <dbReference type="EMBL" id="MEN7546919.1"/>
    </source>
</evidence>
<dbReference type="Proteomes" id="UP001403385">
    <property type="component" value="Unassembled WGS sequence"/>
</dbReference>
<dbReference type="EMBL" id="JBDKWZ010000001">
    <property type="protein sequence ID" value="MEN7546919.1"/>
    <property type="molecule type" value="Genomic_DNA"/>
</dbReference>
<evidence type="ECO:0000313" key="2">
    <source>
        <dbReference type="Proteomes" id="UP001403385"/>
    </source>
</evidence>